<organism evidence="4 5">
    <name type="scientific">Patiria miniata</name>
    <name type="common">Bat star</name>
    <name type="synonym">Asterina miniata</name>
    <dbReference type="NCBI Taxonomy" id="46514"/>
    <lineage>
        <taxon>Eukaryota</taxon>
        <taxon>Metazoa</taxon>
        <taxon>Echinodermata</taxon>
        <taxon>Eleutherozoa</taxon>
        <taxon>Asterozoa</taxon>
        <taxon>Asteroidea</taxon>
        <taxon>Valvatacea</taxon>
        <taxon>Valvatida</taxon>
        <taxon>Asterinidae</taxon>
        <taxon>Patiria</taxon>
    </lineage>
</organism>
<dbReference type="GeneID" id="119719365"/>
<feature type="compositionally biased region" description="Basic residues" evidence="2">
    <location>
        <begin position="10"/>
        <end position="28"/>
    </location>
</feature>
<dbReference type="AlphaFoldDB" id="A0A913Z140"/>
<protein>
    <recommendedName>
        <fullName evidence="3">RRM domain-containing protein</fullName>
    </recommendedName>
</protein>
<keyword evidence="1" id="KW-0694">RNA-binding</keyword>
<feature type="compositionally biased region" description="Basic and acidic residues" evidence="2">
    <location>
        <begin position="231"/>
        <end position="241"/>
    </location>
</feature>
<dbReference type="EnsemblMetazoa" id="XM_038188793.1">
    <property type="protein sequence ID" value="XP_038044721.1"/>
    <property type="gene ID" value="LOC119719365"/>
</dbReference>
<dbReference type="RefSeq" id="XP_038044721.1">
    <property type="nucleotide sequence ID" value="XM_038188793.1"/>
</dbReference>
<dbReference type="SMART" id="SM00360">
    <property type="entry name" value="RRM"/>
    <property type="match status" value="1"/>
</dbReference>
<feature type="region of interest" description="Disordered" evidence="2">
    <location>
        <begin position="217"/>
        <end position="275"/>
    </location>
</feature>
<dbReference type="Gene3D" id="3.30.70.330">
    <property type="match status" value="1"/>
</dbReference>
<dbReference type="InterPro" id="IPR000504">
    <property type="entry name" value="RRM_dom"/>
</dbReference>
<dbReference type="GO" id="GO:0003723">
    <property type="term" value="F:RNA binding"/>
    <property type="evidence" value="ECO:0007669"/>
    <property type="project" value="UniProtKB-UniRule"/>
</dbReference>
<reference evidence="4" key="1">
    <citation type="submission" date="2022-11" db="UniProtKB">
        <authorList>
            <consortium name="EnsemblMetazoa"/>
        </authorList>
    </citation>
    <scope>IDENTIFICATION</scope>
</reference>
<evidence type="ECO:0000259" key="3">
    <source>
        <dbReference type="PROSITE" id="PS50102"/>
    </source>
</evidence>
<dbReference type="PANTHER" id="PTHR48034">
    <property type="entry name" value="TRANSFORMER-2 SEX-DETERMINING PROTEIN-RELATED"/>
    <property type="match status" value="1"/>
</dbReference>
<dbReference type="OrthoDB" id="439808at2759"/>
<proteinExistence type="predicted"/>
<dbReference type="CDD" id="cd12363">
    <property type="entry name" value="RRM_TRA2"/>
    <property type="match status" value="1"/>
</dbReference>
<feature type="region of interest" description="Disordered" evidence="2">
    <location>
        <begin position="1"/>
        <end position="132"/>
    </location>
</feature>
<feature type="compositionally biased region" description="Basic residues" evidence="2">
    <location>
        <begin position="59"/>
        <end position="68"/>
    </location>
</feature>
<keyword evidence="5" id="KW-1185">Reference proteome</keyword>
<feature type="domain" description="RRM" evidence="3">
    <location>
        <begin position="135"/>
        <end position="213"/>
    </location>
</feature>
<dbReference type="InterPro" id="IPR012677">
    <property type="entry name" value="Nucleotide-bd_a/b_plait_sf"/>
</dbReference>
<accession>A0A913Z140</accession>
<evidence type="ECO:0000256" key="1">
    <source>
        <dbReference type="PROSITE-ProRule" id="PRU00176"/>
    </source>
</evidence>
<feature type="compositionally biased region" description="Basic residues" evidence="2">
    <location>
        <begin position="245"/>
        <end position="275"/>
    </location>
</feature>
<name>A0A913Z140_PATMI</name>
<evidence type="ECO:0000256" key="2">
    <source>
        <dbReference type="SAM" id="MobiDB-lite"/>
    </source>
</evidence>
<dbReference type="Pfam" id="PF00076">
    <property type="entry name" value="RRM_1"/>
    <property type="match status" value="1"/>
</dbReference>
<feature type="compositionally biased region" description="Basic residues" evidence="2">
    <location>
        <begin position="39"/>
        <end position="51"/>
    </location>
</feature>
<dbReference type="OMA" id="IYFERLC"/>
<evidence type="ECO:0000313" key="5">
    <source>
        <dbReference type="Proteomes" id="UP000887568"/>
    </source>
</evidence>
<dbReference type="InterPro" id="IPR035979">
    <property type="entry name" value="RBD_domain_sf"/>
</dbReference>
<dbReference type="PROSITE" id="PS50102">
    <property type="entry name" value="RRM"/>
    <property type="match status" value="1"/>
</dbReference>
<feature type="compositionally biased region" description="Basic and acidic residues" evidence="2">
    <location>
        <begin position="90"/>
        <end position="105"/>
    </location>
</feature>
<dbReference type="InterPro" id="IPR050441">
    <property type="entry name" value="RBM"/>
</dbReference>
<sequence length="275" mass="32929">MSDKVEEKKRRSKHKRSRHTRSRSRSRSRSPALSDHTRSRSRSRGHYRSRSRSSSYSRSPRRSNRSRSRSRDRYNRRSYSRSPIRGYRSRSRDRYRGRSYRDRSPRRSYRRERSTSPLSDRRRHVGSRENPTENDCIGVFGLSLYTTETDLREVYTVYGPLDRCEVVYDHKTGRSRGFAFVTFHNVEDARDAKVRTDGMEIDGRRIRVDFSITKRAHTPTPGIYMGQPTFPEKRRDFRDLSPYRSRGRSFSRSRSRSAHRSRKKSWTRSRSRSRS</sequence>
<evidence type="ECO:0000313" key="4">
    <source>
        <dbReference type="EnsemblMetazoa" id="XP_038044721.1"/>
    </source>
</evidence>
<dbReference type="SUPFAM" id="SSF54928">
    <property type="entry name" value="RNA-binding domain, RBD"/>
    <property type="match status" value="1"/>
</dbReference>
<dbReference type="Proteomes" id="UP000887568">
    <property type="component" value="Unplaced"/>
</dbReference>